<evidence type="ECO:0000313" key="2">
    <source>
        <dbReference type="Proteomes" id="UP000887159"/>
    </source>
</evidence>
<dbReference type="Proteomes" id="UP000887159">
    <property type="component" value="Unassembled WGS sequence"/>
</dbReference>
<gene>
    <name evidence="1" type="primary">X975_12016</name>
    <name evidence="1" type="ORF">TNCV_930211</name>
</gene>
<dbReference type="AlphaFoldDB" id="A0A8X7BCN4"/>
<organism evidence="1 2">
    <name type="scientific">Trichonephila clavipes</name>
    <name type="common">Golden silk orbweaver</name>
    <name type="synonym">Nephila clavipes</name>
    <dbReference type="NCBI Taxonomy" id="2585209"/>
    <lineage>
        <taxon>Eukaryota</taxon>
        <taxon>Metazoa</taxon>
        <taxon>Ecdysozoa</taxon>
        <taxon>Arthropoda</taxon>
        <taxon>Chelicerata</taxon>
        <taxon>Arachnida</taxon>
        <taxon>Araneae</taxon>
        <taxon>Araneomorphae</taxon>
        <taxon>Entelegynae</taxon>
        <taxon>Araneoidea</taxon>
        <taxon>Nephilidae</taxon>
        <taxon>Trichonephila</taxon>
    </lineage>
</organism>
<sequence>MRNFSTEFEQRRIIGLREDGFCYSAMKAHVQRNSSTVMSVWKQWTNKGGVSASLWDHDGRTRVIRYACKRCLPEAVIERHSGLTPRVIVCSSILYYERFSLLGIVGNLYSNRYMCKVPQSEVIPLVSGIPGTILQ</sequence>
<proteinExistence type="predicted"/>
<name>A0A8X7BCN4_TRICX</name>
<protein>
    <submittedName>
        <fullName evidence="1">Transposable element Tc1 transposase</fullName>
    </submittedName>
</protein>
<keyword evidence="2" id="KW-1185">Reference proteome</keyword>
<evidence type="ECO:0000313" key="1">
    <source>
        <dbReference type="EMBL" id="GFY26880.1"/>
    </source>
</evidence>
<dbReference type="EMBL" id="BMAU01021378">
    <property type="protein sequence ID" value="GFY26880.1"/>
    <property type="molecule type" value="Genomic_DNA"/>
</dbReference>
<comment type="caution">
    <text evidence="1">The sequence shown here is derived from an EMBL/GenBank/DDBJ whole genome shotgun (WGS) entry which is preliminary data.</text>
</comment>
<reference evidence="1" key="1">
    <citation type="submission" date="2020-08" db="EMBL/GenBank/DDBJ databases">
        <title>Multicomponent nature underlies the extraordinary mechanical properties of spider dragline silk.</title>
        <authorList>
            <person name="Kono N."/>
            <person name="Nakamura H."/>
            <person name="Mori M."/>
            <person name="Yoshida Y."/>
            <person name="Ohtoshi R."/>
            <person name="Malay A.D."/>
            <person name="Moran D.A.P."/>
            <person name="Tomita M."/>
            <person name="Numata K."/>
            <person name="Arakawa K."/>
        </authorList>
    </citation>
    <scope>NUCLEOTIDE SEQUENCE</scope>
</reference>
<accession>A0A8X7BCN4</accession>